<dbReference type="SMART" id="SM00345">
    <property type="entry name" value="HTH_GNTR"/>
    <property type="match status" value="1"/>
</dbReference>
<keyword evidence="3" id="KW-0804">Transcription</keyword>
<dbReference type="CDD" id="cd07377">
    <property type="entry name" value="WHTH_GntR"/>
    <property type="match status" value="1"/>
</dbReference>
<sequence length="239" mass="26680">MANEFAMIEGASRSLHLQVAREIAKSILSGALPQDSIIPSEMELCEQFGVSRTALREAIKHLSSKGLLESRPKIGTRVKSREHWNMLDSQLLSWMSGVGETSDTLTEFLALRRAIEPEAAALAAINASAEQRMRLSEYYQRMVEIAKSEDQSDWVETDLQFHRTVYLATGNSFYIPFANVLQVMFIGFFQHSSKEGGTCMSEHTAIYQAIMAGDPDKAREANLALLNNSNHRLPEENVA</sequence>
<gene>
    <name evidence="5" type="ORF">SNR37_002492</name>
</gene>
<dbReference type="SUPFAM" id="SSF48008">
    <property type="entry name" value="GntR ligand-binding domain-like"/>
    <property type="match status" value="1"/>
</dbReference>
<dbReference type="InterPro" id="IPR008920">
    <property type="entry name" value="TF_FadR/GntR_C"/>
</dbReference>
<name>A0ABU7G117_9ALTE</name>
<feature type="domain" description="HTH gntR-type" evidence="4">
    <location>
        <begin position="13"/>
        <end position="81"/>
    </location>
</feature>
<dbReference type="Proteomes" id="UP001310248">
    <property type="component" value="Unassembled WGS sequence"/>
</dbReference>
<dbReference type="InterPro" id="IPR011711">
    <property type="entry name" value="GntR_C"/>
</dbReference>
<evidence type="ECO:0000256" key="1">
    <source>
        <dbReference type="ARBA" id="ARBA00023015"/>
    </source>
</evidence>
<dbReference type="EMBL" id="JAYDYW010000004">
    <property type="protein sequence ID" value="MEE1673079.1"/>
    <property type="molecule type" value="Genomic_DNA"/>
</dbReference>
<dbReference type="PANTHER" id="PTHR43537">
    <property type="entry name" value="TRANSCRIPTIONAL REGULATOR, GNTR FAMILY"/>
    <property type="match status" value="1"/>
</dbReference>
<organism evidence="5 6">
    <name type="scientific">Agarivorans aestuarii</name>
    <dbReference type="NCBI Taxonomy" id="1563703"/>
    <lineage>
        <taxon>Bacteria</taxon>
        <taxon>Pseudomonadati</taxon>
        <taxon>Pseudomonadota</taxon>
        <taxon>Gammaproteobacteria</taxon>
        <taxon>Alteromonadales</taxon>
        <taxon>Alteromonadaceae</taxon>
        <taxon>Agarivorans</taxon>
    </lineage>
</organism>
<evidence type="ECO:0000256" key="3">
    <source>
        <dbReference type="ARBA" id="ARBA00023163"/>
    </source>
</evidence>
<dbReference type="SUPFAM" id="SSF46785">
    <property type="entry name" value="Winged helix' DNA-binding domain"/>
    <property type="match status" value="1"/>
</dbReference>
<accession>A0ABU7G117</accession>
<protein>
    <submittedName>
        <fullName evidence="5">FadR/GntR family transcriptional regulator</fullName>
    </submittedName>
</protein>
<reference evidence="6" key="1">
    <citation type="submission" date="2023-07" db="EMBL/GenBank/DDBJ databases">
        <title>Draft genome sequence of Agarivorans aestuarii strain ZMCS4, a CAZymes producing bacteria isolated from the marine brown algae Clodostephus spongiosus.</title>
        <authorList>
            <person name="Lorente B."/>
            <person name="Cabral C."/>
            <person name="Frias J."/>
            <person name="Faria J."/>
            <person name="Toubarro D."/>
        </authorList>
    </citation>
    <scope>NUCLEOTIDE SEQUENCE [LARGE SCALE GENOMIC DNA]</scope>
    <source>
        <strain evidence="6">ZMCS4</strain>
    </source>
</reference>
<dbReference type="PROSITE" id="PS50949">
    <property type="entry name" value="HTH_GNTR"/>
    <property type="match status" value="1"/>
</dbReference>
<proteinExistence type="predicted"/>
<dbReference type="Pfam" id="PF00392">
    <property type="entry name" value="GntR"/>
    <property type="match status" value="1"/>
</dbReference>
<keyword evidence="6" id="KW-1185">Reference proteome</keyword>
<reference evidence="5 6" key="2">
    <citation type="submission" date="2023-12" db="EMBL/GenBank/DDBJ databases">
        <authorList>
            <consortium name="Cladostephus spongiosus"/>
            <person name="Lorente B."/>
            <person name="Cabral C."/>
            <person name="Frias J."/>
            <person name="Faria J."/>
            <person name="Toubarro D."/>
        </authorList>
    </citation>
    <scope>NUCLEOTIDE SEQUENCE [LARGE SCALE GENOMIC DNA]</scope>
    <source>
        <strain evidence="5 6">ZMCS4</strain>
    </source>
</reference>
<dbReference type="PANTHER" id="PTHR43537:SF44">
    <property type="entry name" value="GNTR FAMILY REGULATORY PROTEIN"/>
    <property type="match status" value="1"/>
</dbReference>
<dbReference type="Gene3D" id="1.20.120.530">
    <property type="entry name" value="GntR ligand-binding domain-like"/>
    <property type="match status" value="1"/>
</dbReference>
<dbReference type="Gene3D" id="1.10.10.10">
    <property type="entry name" value="Winged helix-like DNA-binding domain superfamily/Winged helix DNA-binding domain"/>
    <property type="match status" value="1"/>
</dbReference>
<keyword evidence="1" id="KW-0805">Transcription regulation</keyword>
<dbReference type="InterPro" id="IPR000524">
    <property type="entry name" value="Tscrpt_reg_HTH_GntR"/>
</dbReference>
<keyword evidence="2" id="KW-0238">DNA-binding</keyword>
<evidence type="ECO:0000256" key="2">
    <source>
        <dbReference type="ARBA" id="ARBA00023125"/>
    </source>
</evidence>
<evidence type="ECO:0000313" key="6">
    <source>
        <dbReference type="Proteomes" id="UP001310248"/>
    </source>
</evidence>
<dbReference type="InterPro" id="IPR036390">
    <property type="entry name" value="WH_DNA-bd_sf"/>
</dbReference>
<comment type="caution">
    <text evidence="5">The sequence shown here is derived from an EMBL/GenBank/DDBJ whole genome shotgun (WGS) entry which is preliminary data.</text>
</comment>
<evidence type="ECO:0000259" key="4">
    <source>
        <dbReference type="PROSITE" id="PS50949"/>
    </source>
</evidence>
<dbReference type="InterPro" id="IPR036388">
    <property type="entry name" value="WH-like_DNA-bd_sf"/>
</dbReference>
<evidence type="ECO:0000313" key="5">
    <source>
        <dbReference type="EMBL" id="MEE1673079.1"/>
    </source>
</evidence>
<dbReference type="PRINTS" id="PR00035">
    <property type="entry name" value="HTHGNTR"/>
</dbReference>
<dbReference type="SMART" id="SM00895">
    <property type="entry name" value="FCD"/>
    <property type="match status" value="1"/>
</dbReference>
<dbReference type="RefSeq" id="WP_163133585.1">
    <property type="nucleotide sequence ID" value="NZ_JAYDYW010000004.1"/>
</dbReference>
<dbReference type="Pfam" id="PF07729">
    <property type="entry name" value="FCD"/>
    <property type="match status" value="1"/>
</dbReference>